<evidence type="ECO:0000256" key="6">
    <source>
        <dbReference type="ARBA" id="ARBA00023014"/>
    </source>
</evidence>
<dbReference type="SUPFAM" id="SSF102114">
    <property type="entry name" value="Radical SAM enzymes"/>
    <property type="match status" value="1"/>
</dbReference>
<keyword evidence="5" id="KW-0408">Iron</keyword>
<dbReference type="SFLD" id="SFLDG01067">
    <property type="entry name" value="SPASM/twitch_domain_containing"/>
    <property type="match status" value="1"/>
</dbReference>
<reference evidence="8" key="1">
    <citation type="submission" date="2020-10" db="EMBL/GenBank/DDBJ databases">
        <title>Taxonomic study of unclassified bacteria belonging to the class Ktedonobacteria.</title>
        <authorList>
            <person name="Yabe S."/>
            <person name="Wang C.M."/>
            <person name="Zheng Y."/>
            <person name="Sakai Y."/>
            <person name="Cavaletti L."/>
            <person name="Monciardini P."/>
            <person name="Donadio S."/>
        </authorList>
    </citation>
    <scope>NUCLEOTIDE SEQUENCE</scope>
    <source>
        <strain evidence="8">ID150040</strain>
    </source>
</reference>
<evidence type="ECO:0000313" key="8">
    <source>
        <dbReference type="EMBL" id="GHO91828.1"/>
    </source>
</evidence>
<dbReference type="InterPro" id="IPR050377">
    <property type="entry name" value="Radical_SAM_PqqE_MftC-like"/>
</dbReference>
<dbReference type="InterPro" id="IPR034391">
    <property type="entry name" value="AdoMet-like_SPASM_containing"/>
</dbReference>
<dbReference type="PANTHER" id="PTHR11228:SF34">
    <property type="entry name" value="TUNGSTEN-CONTAINING ALDEHYDE FERREDOXIN OXIDOREDUCTASE COFACTOR MODIFYING PROTEIN"/>
    <property type="match status" value="1"/>
</dbReference>
<name>A0A8J3IFY7_9CHLR</name>
<dbReference type="GO" id="GO:0046872">
    <property type="term" value="F:metal ion binding"/>
    <property type="evidence" value="ECO:0007669"/>
    <property type="project" value="UniProtKB-KW"/>
</dbReference>
<keyword evidence="2" id="KW-0004">4Fe-4S</keyword>
<dbReference type="InterPro" id="IPR017200">
    <property type="entry name" value="PqqE-like"/>
</dbReference>
<accession>A0A8J3IFY7</accession>
<evidence type="ECO:0000259" key="7">
    <source>
        <dbReference type="PROSITE" id="PS51918"/>
    </source>
</evidence>
<evidence type="ECO:0000256" key="4">
    <source>
        <dbReference type="ARBA" id="ARBA00022723"/>
    </source>
</evidence>
<organism evidence="8 9">
    <name type="scientific">Reticulibacter mediterranei</name>
    <dbReference type="NCBI Taxonomy" id="2778369"/>
    <lineage>
        <taxon>Bacteria</taxon>
        <taxon>Bacillati</taxon>
        <taxon>Chloroflexota</taxon>
        <taxon>Ktedonobacteria</taxon>
        <taxon>Ktedonobacterales</taxon>
        <taxon>Reticulibacteraceae</taxon>
        <taxon>Reticulibacter</taxon>
    </lineage>
</organism>
<dbReference type="Pfam" id="PF04055">
    <property type="entry name" value="Radical_SAM"/>
    <property type="match status" value="1"/>
</dbReference>
<dbReference type="PIRSF" id="PIRSF037420">
    <property type="entry name" value="PQQ_syn_pqqE"/>
    <property type="match status" value="1"/>
</dbReference>
<evidence type="ECO:0000256" key="1">
    <source>
        <dbReference type="ARBA" id="ARBA00001966"/>
    </source>
</evidence>
<comment type="caution">
    <text evidence="8">The sequence shown here is derived from an EMBL/GenBank/DDBJ whole genome shotgun (WGS) entry which is preliminary data.</text>
</comment>
<dbReference type="InterPro" id="IPR023885">
    <property type="entry name" value="4Fe4S-binding_SPASM_dom"/>
</dbReference>
<keyword evidence="9" id="KW-1185">Reference proteome</keyword>
<dbReference type="EMBL" id="BNJK01000001">
    <property type="protein sequence ID" value="GHO91828.1"/>
    <property type="molecule type" value="Genomic_DNA"/>
</dbReference>
<dbReference type="Proteomes" id="UP000597444">
    <property type="component" value="Unassembled WGS sequence"/>
</dbReference>
<comment type="cofactor">
    <cofactor evidence="1">
        <name>[4Fe-4S] cluster</name>
        <dbReference type="ChEBI" id="CHEBI:49883"/>
    </cofactor>
</comment>
<dbReference type="Gene3D" id="3.20.20.70">
    <property type="entry name" value="Aldolase class I"/>
    <property type="match status" value="1"/>
</dbReference>
<evidence type="ECO:0000256" key="2">
    <source>
        <dbReference type="ARBA" id="ARBA00022485"/>
    </source>
</evidence>
<proteinExistence type="predicted"/>
<gene>
    <name evidence="8" type="ORF">KSF_018760</name>
</gene>
<sequence>MTTTQQIRMIPSQQLALPRSIYIEPTSRCNELCQQCPRTFLSREEDRDLTYDEFRAIVDQFPVLDRVVLHGLGEPLLNKDLPKMVRYLKRRGTYVLFNSNGTLLNEKRGQALIDAGLDEYRLSMDGATREMYARVRGVDAFDKIWRNMRAFIDMQKQQDAQKPAVSLWFTAMRENLQDLPGLIRIAAEVGIKEVYMQRLVYFEVGLAASKQSLFRRATYDELTLIQECEQLCKELGITFSAAGSATPLESVLRDFGERPWSGCKRPYSLTYITSSGNVLSCCFAPFGHRSAREYREERVLGNIFEESIEQIWHGERYAAFRQAFESDHPARHCAQCGLNWSY</sequence>
<dbReference type="SFLD" id="SFLDG01387">
    <property type="entry name" value="BtrN-like_SPASM_domain_contain"/>
    <property type="match status" value="1"/>
</dbReference>
<dbReference type="SFLD" id="SFLDS00029">
    <property type="entry name" value="Radical_SAM"/>
    <property type="match status" value="1"/>
</dbReference>
<feature type="domain" description="Radical SAM core" evidence="7">
    <location>
        <begin position="15"/>
        <end position="238"/>
    </location>
</feature>
<dbReference type="AlphaFoldDB" id="A0A8J3IFY7"/>
<dbReference type="CDD" id="cd21109">
    <property type="entry name" value="SPASM"/>
    <property type="match status" value="1"/>
</dbReference>
<keyword evidence="4" id="KW-0479">Metal-binding</keyword>
<protein>
    <recommendedName>
        <fullName evidence="7">Radical SAM core domain-containing protein</fullName>
    </recommendedName>
</protein>
<evidence type="ECO:0000256" key="5">
    <source>
        <dbReference type="ARBA" id="ARBA00023004"/>
    </source>
</evidence>
<dbReference type="InterPro" id="IPR013785">
    <property type="entry name" value="Aldolase_TIM"/>
</dbReference>
<dbReference type="PANTHER" id="PTHR11228">
    <property type="entry name" value="RADICAL SAM DOMAIN PROTEIN"/>
    <property type="match status" value="1"/>
</dbReference>
<dbReference type="CDD" id="cd01335">
    <property type="entry name" value="Radical_SAM"/>
    <property type="match status" value="1"/>
</dbReference>
<evidence type="ECO:0000313" key="9">
    <source>
        <dbReference type="Proteomes" id="UP000597444"/>
    </source>
</evidence>
<dbReference type="RefSeq" id="WP_220202700.1">
    <property type="nucleotide sequence ID" value="NZ_BNJK01000001.1"/>
</dbReference>
<keyword evidence="3" id="KW-0949">S-adenosyl-L-methionine</keyword>
<dbReference type="GO" id="GO:0003824">
    <property type="term" value="F:catalytic activity"/>
    <property type="evidence" value="ECO:0007669"/>
    <property type="project" value="InterPro"/>
</dbReference>
<dbReference type="InterPro" id="IPR058240">
    <property type="entry name" value="rSAM_sf"/>
</dbReference>
<dbReference type="InterPro" id="IPR007197">
    <property type="entry name" value="rSAM"/>
</dbReference>
<dbReference type="PROSITE" id="PS51918">
    <property type="entry name" value="RADICAL_SAM"/>
    <property type="match status" value="1"/>
</dbReference>
<dbReference type="GO" id="GO:0051539">
    <property type="term" value="F:4 iron, 4 sulfur cluster binding"/>
    <property type="evidence" value="ECO:0007669"/>
    <property type="project" value="UniProtKB-KW"/>
</dbReference>
<dbReference type="Pfam" id="PF13186">
    <property type="entry name" value="SPASM"/>
    <property type="match status" value="1"/>
</dbReference>
<keyword evidence="6" id="KW-0411">Iron-sulfur</keyword>
<evidence type="ECO:0000256" key="3">
    <source>
        <dbReference type="ARBA" id="ARBA00022691"/>
    </source>
</evidence>